<protein>
    <submittedName>
        <fullName evidence="2">Uncharacterized membrane protein YhaH (DUF805 family)</fullName>
    </submittedName>
</protein>
<proteinExistence type="predicted"/>
<dbReference type="GO" id="GO:0005886">
    <property type="term" value="C:plasma membrane"/>
    <property type="evidence" value="ECO:0007669"/>
    <property type="project" value="TreeGrafter"/>
</dbReference>
<keyword evidence="1" id="KW-1133">Transmembrane helix</keyword>
<organism evidence="2 3">
    <name type="scientific">Sphingomonas prati</name>
    <dbReference type="NCBI Taxonomy" id="1843237"/>
    <lineage>
        <taxon>Bacteria</taxon>
        <taxon>Pseudomonadati</taxon>
        <taxon>Pseudomonadota</taxon>
        <taxon>Alphaproteobacteria</taxon>
        <taxon>Sphingomonadales</taxon>
        <taxon>Sphingomonadaceae</taxon>
        <taxon>Sphingomonas</taxon>
    </lineage>
</organism>
<keyword evidence="3" id="KW-1185">Reference proteome</keyword>
<reference evidence="2 3" key="1">
    <citation type="submission" date="2020-08" db="EMBL/GenBank/DDBJ databases">
        <title>Genomic Encyclopedia of Type Strains, Phase IV (KMG-IV): sequencing the most valuable type-strain genomes for metagenomic binning, comparative biology and taxonomic classification.</title>
        <authorList>
            <person name="Goeker M."/>
        </authorList>
    </citation>
    <scope>NUCLEOTIDE SEQUENCE [LARGE SCALE GENOMIC DNA]</scope>
    <source>
        <strain evidence="2 3">DSM 103336</strain>
    </source>
</reference>
<dbReference type="EMBL" id="JACIJR010000009">
    <property type="protein sequence ID" value="MBB5730809.1"/>
    <property type="molecule type" value="Genomic_DNA"/>
</dbReference>
<sequence>MLVGSYLIITLMRTTGLNGLDRFFTSMFGLVFLVLLLPLISVSVRRLHDTNKPGWLILLNLIPIVGGLIVVVPTLLHGDKESNRFGPSPKVT</sequence>
<name>A0A7W9BVU6_9SPHN</name>
<dbReference type="PANTHER" id="PTHR34980:SF2">
    <property type="entry name" value="INNER MEMBRANE PROTEIN YHAH-RELATED"/>
    <property type="match status" value="1"/>
</dbReference>
<comment type="caution">
    <text evidence="2">The sequence shown here is derived from an EMBL/GenBank/DDBJ whole genome shotgun (WGS) entry which is preliminary data.</text>
</comment>
<gene>
    <name evidence="2" type="ORF">FHS99_003316</name>
</gene>
<keyword evidence="1" id="KW-0472">Membrane</keyword>
<dbReference type="InterPro" id="IPR008523">
    <property type="entry name" value="DUF805"/>
</dbReference>
<dbReference type="RefSeq" id="WP_373285334.1">
    <property type="nucleotide sequence ID" value="NZ_BMJP01000007.1"/>
</dbReference>
<evidence type="ECO:0000313" key="3">
    <source>
        <dbReference type="Proteomes" id="UP000546701"/>
    </source>
</evidence>
<dbReference type="AlphaFoldDB" id="A0A7W9BVU6"/>
<feature type="transmembrane region" description="Helical" evidence="1">
    <location>
        <begin position="56"/>
        <end position="76"/>
    </location>
</feature>
<dbReference type="Proteomes" id="UP000546701">
    <property type="component" value="Unassembled WGS sequence"/>
</dbReference>
<evidence type="ECO:0000256" key="1">
    <source>
        <dbReference type="SAM" id="Phobius"/>
    </source>
</evidence>
<dbReference type="Pfam" id="PF05656">
    <property type="entry name" value="DUF805"/>
    <property type="match status" value="1"/>
</dbReference>
<feature type="transmembrane region" description="Helical" evidence="1">
    <location>
        <begin position="23"/>
        <end position="44"/>
    </location>
</feature>
<dbReference type="PANTHER" id="PTHR34980">
    <property type="entry name" value="INNER MEMBRANE PROTEIN-RELATED-RELATED"/>
    <property type="match status" value="1"/>
</dbReference>
<evidence type="ECO:0000313" key="2">
    <source>
        <dbReference type="EMBL" id="MBB5730809.1"/>
    </source>
</evidence>
<accession>A0A7W9BVU6</accession>
<keyword evidence="1" id="KW-0812">Transmembrane</keyword>